<evidence type="ECO:0000256" key="5">
    <source>
        <dbReference type="ARBA" id="ARBA00049534"/>
    </source>
</evidence>
<reference evidence="6 7" key="1">
    <citation type="submission" date="2012-05" db="EMBL/GenBank/DDBJ databases">
        <title>Finished chromosome of genome of Chamaesiphon sp. PCC 6605.</title>
        <authorList>
            <consortium name="US DOE Joint Genome Institute"/>
            <person name="Gugger M."/>
            <person name="Coursin T."/>
            <person name="Rippka R."/>
            <person name="Tandeau De Marsac N."/>
            <person name="Huntemann M."/>
            <person name="Wei C.-L."/>
            <person name="Han J."/>
            <person name="Detter J.C."/>
            <person name="Han C."/>
            <person name="Tapia R."/>
            <person name="Chen A."/>
            <person name="Kyrpides N."/>
            <person name="Mavromatis K."/>
            <person name="Markowitz V."/>
            <person name="Szeto E."/>
            <person name="Ivanova N."/>
            <person name="Pagani I."/>
            <person name="Pati A."/>
            <person name="Goodwin L."/>
            <person name="Nordberg H.P."/>
            <person name="Cantor M.N."/>
            <person name="Hua S.X."/>
            <person name="Woyke T."/>
            <person name="Kerfeld C.A."/>
        </authorList>
    </citation>
    <scope>NUCLEOTIDE SEQUENCE [LARGE SCALE GENOMIC DNA]</scope>
    <source>
        <strain evidence="7">ATCC 27169 / PCC 6605</strain>
    </source>
</reference>
<dbReference type="RefSeq" id="WP_015159389.1">
    <property type="nucleotide sequence ID" value="NC_019697.1"/>
</dbReference>
<dbReference type="AlphaFoldDB" id="K9UGA1"/>
<evidence type="ECO:0000256" key="1">
    <source>
        <dbReference type="ARBA" id="ARBA00011076"/>
    </source>
</evidence>
<dbReference type="PANTHER" id="PTHR12544">
    <property type="entry name" value="GLUTAMINASE"/>
    <property type="match status" value="1"/>
</dbReference>
<sequence>MSKRLAALDRAQLNELLTESRSIIETAGELPAYIPLLADPNRRFDLAIQVHQINGEILSSVEAETFRFPLMSLIKPFVLLYLLQQSNRDLVFERVGKKPSDRPYNSIAQLEIDRYKPRNSMINSGAIALTALLPGDPASNCCQNFCDWLNQVAGSQLSLDLDMLASVRSSPNPINQAIAHLLHRGGYLDSHGLLPTLAIAKTLDVYEQICCFSGTIKDLGKLGLLLASPQNNLLASDLQIVNALMLTCGMYEESGMYAVSIGLPLKSSVSGCVLAIVPGEGAIAVYSPPLNLAGNSIASLFILERLAQTFNLSIFSPRSI</sequence>
<dbReference type="InterPro" id="IPR012338">
    <property type="entry name" value="Beta-lactam/transpept-like"/>
</dbReference>
<evidence type="ECO:0000256" key="2">
    <source>
        <dbReference type="ARBA" id="ARBA00011881"/>
    </source>
</evidence>
<dbReference type="HOGENOM" id="CLU_027932_1_0_3"/>
<proteinExistence type="inferred from homology"/>
<dbReference type="Gene3D" id="3.40.710.10">
    <property type="entry name" value="DD-peptidase/beta-lactamase superfamily"/>
    <property type="match status" value="1"/>
</dbReference>
<keyword evidence="4" id="KW-0378">Hydrolase</keyword>
<evidence type="ECO:0000313" key="7">
    <source>
        <dbReference type="Proteomes" id="UP000010366"/>
    </source>
</evidence>
<dbReference type="GO" id="GO:0004359">
    <property type="term" value="F:glutaminase activity"/>
    <property type="evidence" value="ECO:0007669"/>
    <property type="project" value="UniProtKB-EC"/>
</dbReference>
<protein>
    <recommendedName>
        <fullName evidence="3">glutaminase</fullName>
        <ecNumber evidence="3">3.5.1.2</ecNumber>
    </recommendedName>
</protein>
<dbReference type="eggNOG" id="COG2066">
    <property type="taxonomic scope" value="Bacteria"/>
</dbReference>
<dbReference type="Proteomes" id="UP000010366">
    <property type="component" value="Chromosome"/>
</dbReference>
<comment type="subunit">
    <text evidence="2">Homotetramer.</text>
</comment>
<name>K9UGA1_CHAP6</name>
<dbReference type="OrthoDB" id="9788822at2"/>
<dbReference type="Pfam" id="PF04960">
    <property type="entry name" value="Glutaminase"/>
    <property type="match status" value="1"/>
</dbReference>
<dbReference type="EC" id="3.5.1.2" evidence="3"/>
<dbReference type="KEGG" id="cmp:Cha6605_2149"/>
<evidence type="ECO:0000256" key="3">
    <source>
        <dbReference type="ARBA" id="ARBA00012918"/>
    </source>
</evidence>
<dbReference type="STRING" id="1173020.Cha6605_2149"/>
<organism evidence="6 7">
    <name type="scientific">Chamaesiphon minutus (strain ATCC 27169 / PCC 6605)</name>
    <dbReference type="NCBI Taxonomy" id="1173020"/>
    <lineage>
        <taxon>Bacteria</taxon>
        <taxon>Bacillati</taxon>
        <taxon>Cyanobacteriota</taxon>
        <taxon>Cyanophyceae</taxon>
        <taxon>Gomontiellales</taxon>
        <taxon>Chamaesiphonaceae</taxon>
        <taxon>Chamaesiphon</taxon>
    </lineage>
</organism>
<evidence type="ECO:0000256" key="4">
    <source>
        <dbReference type="ARBA" id="ARBA00022801"/>
    </source>
</evidence>
<gene>
    <name evidence="6" type="ORF">Cha6605_2149</name>
</gene>
<dbReference type="GO" id="GO:0006537">
    <property type="term" value="P:glutamate biosynthetic process"/>
    <property type="evidence" value="ECO:0007669"/>
    <property type="project" value="TreeGrafter"/>
</dbReference>
<keyword evidence="7" id="KW-1185">Reference proteome</keyword>
<dbReference type="SUPFAM" id="SSF56601">
    <property type="entry name" value="beta-lactamase/transpeptidase-like"/>
    <property type="match status" value="1"/>
</dbReference>
<dbReference type="PANTHER" id="PTHR12544:SF29">
    <property type="entry name" value="GLUTAMINASE"/>
    <property type="match status" value="1"/>
</dbReference>
<comment type="catalytic activity">
    <reaction evidence="5">
        <text>L-glutamine + H2O = L-glutamate + NH4(+)</text>
        <dbReference type="Rhea" id="RHEA:15889"/>
        <dbReference type="ChEBI" id="CHEBI:15377"/>
        <dbReference type="ChEBI" id="CHEBI:28938"/>
        <dbReference type="ChEBI" id="CHEBI:29985"/>
        <dbReference type="ChEBI" id="CHEBI:58359"/>
        <dbReference type="EC" id="3.5.1.2"/>
    </reaction>
</comment>
<accession>K9UGA1</accession>
<comment type="similarity">
    <text evidence="1">Belongs to the glutaminase family.</text>
</comment>
<dbReference type="EMBL" id="CP003600">
    <property type="protein sequence ID" value="AFY93234.1"/>
    <property type="molecule type" value="Genomic_DNA"/>
</dbReference>
<dbReference type="GO" id="GO:0006543">
    <property type="term" value="P:L-glutamine catabolic process"/>
    <property type="evidence" value="ECO:0007669"/>
    <property type="project" value="TreeGrafter"/>
</dbReference>
<evidence type="ECO:0000313" key="6">
    <source>
        <dbReference type="EMBL" id="AFY93234.1"/>
    </source>
</evidence>
<dbReference type="PATRIC" id="fig|1173020.3.peg.2442"/>
<dbReference type="InterPro" id="IPR015868">
    <property type="entry name" value="Glutaminase"/>
</dbReference>